<reference evidence="2 3" key="1">
    <citation type="submission" date="2016-02" db="EMBL/GenBank/DDBJ databases">
        <title>Species-wide whole genome sequencing reveals diversity, host range in Lonsdalea quercina.</title>
        <authorList>
            <person name="Li Y."/>
        </authorList>
    </citation>
    <scope>NUCLEOTIDE SEQUENCE [LARGE SCALE GENOMIC DNA]</scope>
    <source>
        <strain evidence="2 3">CFCC 12721</strain>
    </source>
</reference>
<keyword evidence="1" id="KW-1133">Transmembrane helix</keyword>
<dbReference type="RefSeq" id="WP_112092675.1">
    <property type="nucleotide sequence ID" value="NZ_LUSR01000061.1"/>
</dbReference>
<keyword evidence="1" id="KW-0472">Membrane</keyword>
<keyword evidence="3" id="KW-1185">Reference proteome</keyword>
<protein>
    <submittedName>
        <fullName evidence="2">Uncharacterized protein</fullName>
    </submittedName>
</protein>
<proteinExistence type="predicted"/>
<keyword evidence="1" id="KW-0812">Transmembrane</keyword>
<gene>
    <name evidence="2" type="ORF">AU492_12455</name>
</gene>
<evidence type="ECO:0000313" key="2">
    <source>
        <dbReference type="EMBL" id="RAT32530.1"/>
    </source>
</evidence>
<sequence length="129" mass="14305">MRKMFESISILFVERTFSHNTKTAWMCVCALLLCMIRVTILRPLFLLCCAMCAVMAAVPVVVFVSPSFTTDVLAEGVLRTASLLPSAYVPLCLAGLLFEVIHVVRGLMSMVGYWSDYAVKDYTAQGRGR</sequence>
<feature type="transmembrane region" description="Helical" evidence="1">
    <location>
        <begin position="88"/>
        <end position="108"/>
    </location>
</feature>
<evidence type="ECO:0000313" key="3">
    <source>
        <dbReference type="Proteomes" id="UP000250186"/>
    </source>
</evidence>
<accession>A0ABX9EP56</accession>
<dbReference type="EMBL" id="LUSW01000028">
    <property type="protein sequence ID" value="RAT32530.1"/>
    <property type="molecule type" value="Genomic_DNA"/>
</dbReference>
<comment type="caution">
    <text evidence="2">The sequence shown here is derived from an EMBL/GenBank/DDBJ whole genome shotgun (WGS) entry which is preliminary data.</text>
</comment>
<organism evidence="2 3">
    <name type="scientific">Lonsdalea populi</name>
    <dbReference type="NCBI Taxonomy" id="1172565"/>
    <lineage>
        <taxon>Bacteria</taxon>
        <taxon>Pseudomonadati</taxon>
        <taxon>Pseudomonadota</taxon>
        <taxon>Gammaproteobacteria</taxon>
        <taxon>Enterobacterales</taxon>
        <taxon>Pectobacteriaceae</taxon>
        <taxon>Lonsdalea</taxon>
    </lineage>
</organism>
<feature type="transmembrane region" description="Helical" evidence="1">
    <location>
        <begin position="45"/>
        <end position="68"/>
    </location>
</feature>
<dbReference type="Proteomes" id="UP000250186">
    <property type="component" value="Unassembled WGS sequence"/>
</dbReference>
<name>A0ABX9EP56_9GAMM</name>
<evidence type="ECO:0000256" key="1">
    <source>
        <dbReference type="SAM" id="Phobius"/>
    </source>
</evidence>